<feature type="compositionally biased region" description="Low complexity" evidence="1">
    <location>
        <begin position="171"/>
        <end position="184"/>
    </location>
</feature>
<evidence type="ECO:0000313" key="3">
    <source>
        <dbReference type="EMBL" id="KAJ7385422.1"/>
    </source>
</evidence>
<feature type="region of interest" description="Disordered" evidence="1">
    <location>
        <begin position="171"/>
        <end position="194"/>
    </location>
</feature>
<evidence type="ECO:0000313" key="4">
    <source>
        <dbReference type="Proteomes" id="UP001163046"/>
    </source>
</evidence>
<name>A0A9X0D325_9CNID</name>
<dbReference type="PANTHER" id="PTHR13950">
    <property type="entry name" value="RABCONNECTIN-RELATED"/>
    <property type="match status" value="1"/>
</dbReference>
<organism evidence="3 4">
    <name type="scientific">Desmophyllum pertusum</name>
    <dbReference type="NCBI Taxonomy" id="174260"/>
    <lineage>
        <taxon>Eukaryota</taxon>
        <taxon>Metazoa</taxon>
        <taxon>Cnidaria</taxon>
        <taxon>Anthozoa</taxon>
        <taxon>Hexacorallia</taxon>
        <taxon>Scleractinia</taxon>
        <taxon>Caryophylliina</taxon>
        <taxon>Caryophylliidae</taxon>
        <taxon>Desmophyllum</taxon>
    </lineage>
</organism>
<keyword evidence="4" id="KW-1185">Reference proteome</keyword>
<evidence type="ECO:0000259" key="2">
    <source>
        <dbReference type="Pfam" id="PF12234"/>
    </source>
</evidence>
<feature type="domain" description="RAVE complex protein Rav1 C-terminal" evidence="2">
    <location>
        <begin position="332"/>
        <end position="619"/>
    </location>
</feature>
<dbReference type="Proteomes" id="UP001163046">
    <property type="component" value="Unassembled WGS sequence"/>
</dbReference>
<comment type="caution">
    <text evidence="3">The sequence shown here is derived from an EMBL/GenBank/DDBJ whole genome shotgun (WGS) entry which is preliminary data.</text>
</comment>
<protein>
    <recommendedName>
        <fullName evidence="2">RAVE complex protein Rav1 C-terminal domain-containing protein</fullName>
    </recommendedName>
</protein>
<gene>
    <name evidence="3" type="ORF">OS493_016506</name>
</gene>
<feature type="region of interest" description="Disordered" evidence="1">
    <location>
        <begin position="109"/>
        <end position="153"/>
    </location>
</feature>
<accession>A0A9X0D325</accession>
<dbReference type="AlphaFoldDB" id="A0A9X0D325"/>
<dbReference type="Pfam" id="PF12234">
    <property type="entry name" value="Rav1p_C"/>
    <property type="match status" value="1"/>
</dbReference>
<dbReference type="OrthoDB" id="342131at2759"/>
<reference evidence="3" key="1">
    <citation type="submission" date="2023-01" db="EMBL/GenBank/DDBJ databases">
        <title>Genome assembly of the deep-sea coral Lophelia pertusa.</title>
        <authorList>
            <person name="Herrera S."/>
            <person name="Cordes E."/>
        </authorList>
    </citation>
    <scope>NUCLEOTIDE SEQUENCE</scope>
    <source>
        <strain evidence="3">USNM1676648</strain>
        <tissue evidence="3">Polyp</tissue>
    </source>
</reference>
<dbReference type="InterPro" id="IPR052208">
    <property type="entry name" value="DmX-like/RAVE_component"/>
</dbReference>
<feature type="compositionally biased region" description="Polar residues" evidence="1">
    <location>
        <begin position="111"/>
        <end position="141"/>
    </location>
</feature>
<dbReference type="InterPro" id="IPR022033">
    <property type="entry name" value="Rav1p_C"/>
</dbReference>
<dbReference type="EMBL" id="MU825881">
    <property type="protein sequence ID" value="KAJ7385422.1"/>
    <property type="molecule type" value="Genomic_DNA"/>
</dbReference>
<sequence length="675" mass="74802">MQVYSQWRAVKDGTLSPSDTMTFAPTATLQKVSLASRGETGKLVPLSLTPGSGIGLFEAAATIAPVLPQFHPKHLMELMNFGKLRRVRAILHHLVCCVAGREAMEAASKAIDQSQSHNRPRLSSMSSMKSVGNVSSASETDLNGLEGDEKEGALSVPPLPLYALLAADKDTSGSGSATAADSVDGGQGMSTDETDYSALFEPSRFGSSFESDDEDNRFLDRKRSPTHVAQAGNPVHFGLAQARLLSYQLTKKPLPGLTSIEQLELLALADTFASAKLDLEESPGSIERGVKFAKKDDESYSSIGGLMGGPGGGGGGYATTGSIGATAGSGGDAVDECGLRFLLAMRHHTCLMRSLPPKHRAVLEERGLSSSYYGWAFHSESEEELLAMVPPVLRGEAIWSELRKYGIGWWVRSNDTLRRLIEKTAKAQFSKKQEPIDCALFYLAMRKKNVICGLYRSVRDSKMSQFFARDFKQDRWRKAALKNAYSLLGKQRFDHAAAFFLLAGSLWDAIQVCMSRLHDFQLAMVLARLYEEGTSRGPLYTRILQECLLGQGDNAQEPTQDPFFRSIAYWIMEDYNQALETLIFEPTVCKSQEIKCNPLAASGNPDVFNFYLYLRKRPLIKRRRFMHEHDNKNKMKSSARHLPPRQMGGIREEEIIDEPLTPWKDSYSSRRHMRI</sequence>
<evidence type="ECO:0000256" key="1">
    <source>
        <dbReference type="SAM" id="MobiDB-lite"/>
    </source>
</evidence>
<dbReference type="PANTHER" id="PTHR13950:SF9">
    <property type="entry name" value="RABCONNECTIN-3A"/>
    <property type="match status" value="1"/>
</dbReference>
<proteinExistence type="predicted"/>
<dbReference type="GO" id="GO:0043291">
    <property type="term" value="C:RAVE complex"/>
    <property type="evidence" value="ECO:0007669"/>
    <property type="project" value="TreeGrafter"/>
</dbReference>
<dbReference type="GO" id="GO:0007035">
    <property type="term" value="P:vacuolar acidification"/>
    <property type="evidence" value="ECO:0007669"/>
    <property type="project" value="TreeGrafter"/>
</dbReference>